<keyword evidence="2" id="KW-0131">Cell cycle</keyword>
<accession>A0A2Z7DG23</accession>
<gene>
    <name evidence="2" type="ORF">F511_12377</name>
</gene>
<feature type="region of interest" description="Disordered" evidence="1">
    <location>
        <begin position="246"/>
        <end position="273"/>
    </location>
</feature>
<evidence type="ECO:0000256" key="1">
    <source>
        <dbReference type="SAM" id="MobiDB-lite"/>
    </source>
</evidence>
<feature type="compositionally biased region" description="Basic and acidic residues" evidence="1">
    <location>
        <begin position="329"/>
        <end position="343"/>
    </location>
</feature>
<feature type="compositionally biased region" description="Basic residues" evidence="1">
    <location>
        <begin position="304"/>
        <end position="314"/>
    </location>
</feature>
<keyword evidence="2" id="KW-0132">Cell division</keyword>
<dbReference type="EMBL" id="KQ986745">
    <property type="protein sequence ID" value="KZV58550.1"/>
    <property type="molecule type" value="Genomic_DNA"/>
</dbReference>
<dbReference type="AlphaFoldDB" id="A0A2Z7DG23"/>
<keyword evidence="3" id="KW-1185">Reference proteome</keyword>
<organism evidence="2 3">
    <name type="scientific">Dorcoceras hygrometricum</name>
    <dbReference type="NCBI Taxonomy" id="472368"/>
    <lineage>
        <taxon>Eukaryota</taxon>
        <taxon>Viridiplantae</taxon>
        <taxon>Streptophyta</taxon>
        <taxon>Embryophyta</taxon>
        <taxon>Tracheophyta</taxon>
        <taxon>Spermatophyta</taxon>
        <taxon>Magnoliopsida</taxon>
        <taxon>eudicotyledons</taxon>
        <taxon>Gunneridae</taxon>
        <taxon>Pentapetalae</taxon>
        <taxon>asterids</taxon>
        <taxon>lamiids</taxon>
        <taxon>Lamiales</taxon>
        <taxon>Gesneriaceae</taxon>
        <taxon>Didymocarpoideae</taxon>
        <taxon>Trichosporeae</taxon>
        <taxon>Loxocarpinae</taxon>
        <taxon>Dorcoceras</taxon>
    </lineage>
</organism>
<dbReference type="Proteomes" id="UP000250235">
    <property type="component" value="Unassembled WGS sequence"/>
</dbReference>
<evidence type="ECO:0000313" key="3">
    <source>
        <dbReference type="Proteomes" id="UP000250235"/>
    </source>
</evidence>
<sequence length="1073" mass="119658">MASSFIANAYQVHFESVLAIPDHEGMLNMFRALEASGLRGFLGCESVLYDKELEQFFDRALVQNGDITDAVSGKFFSVSQSRFAEIFAIPTEGLVDFFDVLKNMVYDARSIFSKSGEQVSTHGKKKFMTYEYLLLNDILAKAITVKAGSFDAVTNEHFLMMTAIHFGLIPAITMGDAVPFPTSKVLSITTVNSYIAMNHTVDARGQSEEPSMANVAVVKRKSKSKRKPKSTDETPVEVISEIAGSKKRPAVEGNEPVIPKKRRTVKSKASPSKAGLDVVPVAQEAVPLTIVEPTPAATAAKSPAPKRKSRKRRLLLPTDSDDETVDEQDSVKETTEVTDKETAVKHTDEMDIIIGQVLEETSMLTTDETEQGKQHIDETDIGDDFERWLDESFKDFASRDNDQVVESTNELDRGTETEERVADEQTLEMVDETGTIAEADGSEQVVVAKNIEKSVGSHKYDEEQMSLDDLLMQISDDMMLPSVTVAEDHKGKEPLEEDEPVKGNPAREMVELICGDVDFLVQLRNQVMKDVVEFFHSFSLNKLSDLASLRDLKEKEKLMLSWAGTEFLETAVKRKMYILAKYREMLLRKFLDSHRRYFEPGQPWTAMDSQIIDLLSAAHAKSLTKLQAQQQEHRIEMVQPSSSLSVIDSTAGSCAVLAQFYSMAKSICWVRPMILIDGTWTPLHGNDYWKSSCRLFLFVNRKLLPESVVEENFVPHVFFIEPAQYWGATPSLIKSWGWARVCTEVVRYSMFGCLRPVRVENLCRAFIAVTSVVDIFEKLPTGFCRVVKQGESANNFIEFVQRPDSPTSTDSPMRFTADDISLDTITDNQILLPVGPTKSIHLKEAFEMLCNNKNKPFEIRYRVLAKTIARKKEVKAIDAKVTYFDGQVAAIRSEFFDFQAKVAENLLTLSTQLGDLFEYIRGGDAKKGEGSSSRPQPPTDDQGGSSGGRGTGDNIRKTNIVDRFPSTVYRESRGRSSGGSRTRGGSYGHSKKRSSSSAGGPFRSFWYNQSLDGNSAVELFKGDQRFPSTVYRESRGRSSGGSRTRGGSYGHSKKRSSSSAGGPFRRSFEDWLG</sequence>
<reference evidence="2 3" key="1">
    <citation type="journal article" date="2015" name="Proc. Natl. Acad. Sci. U.S.A.">
        <title>The resurrection genome of Boea hygrometrica: A blueprint for survival of dehydration.</title>
        <authorList>
            <person name="Xiao L."/>
            <person name="Yang G."/>
            <person name="Zhang L."/>
            <person name="Yang X."/>
            <person name="Zhao S."/>
            <person name="Ji Z."/>
            <person name="Zhou Q."/>
            <person name="Hu M."/>
            <person name="Wang Y."/>
            <person name="Chen M."/>
            <person name="Xu Y."/>
            <person name="Jin H."/>
            <person name="Xiao X."/>
            <person name="Hu G."/>
            <person name="Bao F."/>
            <person name="Hu Y."/>
            <person name="Wan P."/>
            <person name="Li L."/>
            <person name="Deng X."/>
            <person name="Kuang T."/>
            <person name="Xiang C."/>
            <person name="Zhu J.K."/>
            <person name="Oliver M.J."/>
            <person name="He Y."/>
        </authorList>
    </citation>
    <scope>NUCLEOTIDE SEQUENCE [LARGE SCALE GENOMIC DNA]</scope>
    <source>
        <strain evidence="3">cv. XS01</strain>
    </source>
</reference>
<protein>
    <submittedName>
        <fullName evidence="2">Cell division control protein 2C-like</fullName>
    </submittedName>
</protein>
<dbReference type="GO" id="GO:0051301">
    <property type="term" value="P:cell division"/>
    <property type="evidence" value="ECO:0007669"/>
    <property type="project" value="UniProtKB-KW"/>
</dbReference>
<proteinExistence type="predicted"/>
<evidence type="ECO:0000313" key="2">
    <source>
        <dbReference type="EMBL" id="KZV58550.1"/>
    </source>
</evidence>
<name>A0A2Z7DG23_9LAMI</name>
<feature type="region of interest" description="Disordered" evidence="1">
    <location>
        <begin position="1020"/>
        <end position="1073"/>
    </location>
</feature>
<feature type="region of interest" description="Disordered" evidence="1">
    <location>
        <begin position="296"/>
        <end position="343"/>
    </location>
</feature>
<feature type="compositionally biased region" description="Acidic residues" evidence="1">
    <location>
        <begin position="319"/>
        <end position="328"/>
    </location>
</feature>
<feature type="region of interest" description="Disordered" evidence="1">
    <location>
        <begin position="924"/>
        <end position="999"/>
    </location>
</feature>